<keyword evidence="2" id="KW-0067">ATP-binding</keyword>
<dbReference type="Gene3D" id="3.40.50.300">
    <property type="entry name" value="P-loop containing nucleotide triphosphate hydrolases"/>
    <property type="match status" value="1"/>
</dbReference>
<feature type="domain" description="ATPase AAA-type core" evidence="1">
    <location>
        <begin position="45"/>
        <end position="344"/>
    </location>
</feature>
<gene>
    <name evidence="2" type="ORF">RAK27_07900</name>
</gene>
<proteinExistence type="predicted"/>
<dbReference type="Proteomes" id="UP001290462">
    <property type="component" value="Unassembled WGS sequence"/>
</dbReference>
<evidence type="ECO:0000259" key="1">
    <source>
        <dbReference type="Pfam" id="PF13304"/>
    </source>
</evidence>
<dbReference type="GO" id="GO:0005524">
    <property type="term" value="F:ATP binding"/>
    <property type="evidence" value="ECO:0007669"/>
    <property type="project" value="UniProtKB-KW"/>
</dbReference>
<dbReference type="AlphaFoldDB" id="A0AAW9JSJ9"/>
<sequence length="418" mass="48544">MLVNFSVDNFKLFNSIDFSMKANASISHLKENYVKNGNRKILKSAVIFGPNNSGKSSFIEAIIAMKDIVNGKKLEQIHMMPMMTKKNKNRIIKFKISFYTKKIFYEFGFSVDFFNKKILNEYLKKGNRFVYKFEKNEIGKVQTGYEDYFDFLKIFKSDTSLYLSFLKKSENEFMFPEAFDVYSQFEKIEFINASTKLFPHKSIELLENGNDKFINGIMKNSDLSIEKLEFDKKTLETLMNHEDDLDVKLGLKKYFSIKSKHKYKNSDAMLSMPFTIMESLGTERLFAFAGEIYYAIKEGKILIVDEIDNSFHTIITRNLINLFHSAEHTEGQLITTTHDLLLLENKYLFRKDQIWFTEKIDAEGYLYSLDDFTSESGGVRSSKSNLLKKYLENQFGGLPNVDIVDVLDNLQNGDNHGS</sequence>
<keyword evidence="2" id="KW-0547">Nucleotide-binding</keyword>
<evidence type="ECO:0000313" key="2">
    <source>
        <dbReference type="EMBL" id="MDZ5758588.1"/>
    </source>
</evidence>
<evidence type="ECO:0000313" key="3">
    <source>
        <dbReference type="Proteomes" id="UP001290462"/>
    </source>
</evidence>
<organism evidence="2 3">
    <name type="scientific">Carnobacterium maltaromaticum</name>
    <name type="common">Carnobacterium piscicola</name>
    <dbReference type="NCBI Taxonomy" id="2751"/>
    <lineage>
        <taxon>Bacteria</taxon>
        <taxon>Bacillati</taxon>
        <taxon>Bacillota</taxon>
        <taxon>Bacilli</taxon>
        <taxon>Lactobacillales</taxon>
        <taxon>Carnobacteriaceae</taxon>
        <taxon>Carnobacterium</taxon>
    </lineage>
</organism>
<reference evidence="2" key="1">
    <citation type="submission" date="2023-08" db="EMBL/GenBank/DDBJ databases">
        <title>Genomic characterization of piscicolin 126 produced by Carnobacterium maltaromaticum CM22 strain isolated from salmon (Salmo salar).</title>
        <authorList>
            <person name="Gonzalez-Gragera E."/>
            <person name="Garcia-Lopez J.D."/>
            <person name="Teso-Perez C."/>
            <person name="Gimenez-Hernandez I."/>
            <person name="Peralta-Sanchez J.M."/>
            <person name="Valdivia E."/>
            <person name="Montalban-Lopez M."/>
            <person name="Martin-Platero A.M."/>
            <person name="Banos A."/>
            <person name="Martinez-Bueno M."/>
        </authorList>
    </citation>
    <scope>NUCLEOTIDE SEQUENCE</scope>
    <source>
        <strain evidence="2">CM22</strain>
    </source>
</reference>
<dbReference type="SUPFAM" id="SSF52540">
    <property type="entry name" value="P-loop containing nucleoside triphosphate hydrolases"/>
    <property type="match status" value="1"/>
</dbReference>
<dbReference type="InterPro" id="IPR027417">
    <property type="entry name" value="P-loop_NTPase"/>
</dbReference>
<dbReference type="EMBL" id="JAVBVO010000003">
    <property type="protein sequence ID" value="MDZ5758588.1"/>
    <property type="molecule type" value="Genomic_DNA"/>
</dbReference>
<dbReference type="RefSeq" id="WP_322808826.1">
    <property type="nucleotide sequence ID" value="NZ_JAVBVO010000003.1"/>
</dbReference>
<comment type="caution">
    <text evidence="2">The sequence shown here is derived from an EMBL/GenBank/DDBJ whole genome shotgun (WGS) entry which is preliminary data.</text>
</comment>
<protein>
    <submittedName>
        <fullName evidence="2">ATP-binding protein</fullName>
    </submittedName>
</protein>
<accession>A0AAW9JSJ9</accession>
<dbReference type="InterPro" id="IPR003959">
    <property type="entry name" value="ATPase_AAA_core"/>
</dbReference>
<dbReference type="PANTHER" id="PTHR40396:SF1">
    <property type="entry name" value="ATPASE AAA-TYPE CORE DOMAIN-CONTAINING PROTEIN"/>
    <property type="match status" value="1"/>
</dbReference>
<name>A0AAW9JSJ9_CARML</name>
<dbReference type="Pfam" id="PF13304">
    <property type="entry name" value="AAA_21"/>
    <property type="match status" value="1"/>
</dbReference>
<dbReference type="GO" id="GO:0016887">
    <property type="term" value="F:ATP hydrolysis activity"/>
    <property type="evidence" value="ECO:0007669"/>
    <property type="project" value="InterPro"/>
</dbReference>
<dbReference type="PANTHER" id="PTHR40396">
    <property type="entry name" value="ATPASE-LIKE PROTEIN"/>
    <property type="match status" value="1"/>
</dbReference>